<dbReference type="Gene3D" id="3.30.70.580">
    <property type="entry name" value="Pseudouridine synthase I, catalytic domain, N-terminal subdomain"/>
    <property type="match status" value="1"/>
</dbReference>
<evidence type="ECO:0000259" key="5">
    <source>
        <dbReference type="Pfam" id="PF01416"/>
    </source>
</evidence>
<dbReference type="EC" id="5.4.99.12" evidence="4"/>
<feature type="non-terminal residue" evidence="6">
    <location>
        <position position="1"/>
    </location>
</feature>
<dbReference type="PANTHER" id="PTHR11142">
    <property type="entry name" value="PSEUDOURIDYLATE SYNTHASE"/>
    <property type="match status" value="1"/>
</dbReference>
<comment type="catalytic activity">
    <reaction evidence="4">
        <text>uridine(38/39/40) in tRNA = pseudouridine(38/39/40) in tRNA</text>
        <dbReference type="Rhea" id="RHEA:22376"/>
        <dbReference type="Rhea" id="RHEA-COMP:10085"/>
        <dbReference type="Rhea" id="RHEA-COMP:10087"/>
        <dbReference type="ChEBI" id="CHEBI:65314"/>
        <dbReference type="ChEBI" id="CHEBI:65315"/>
        <dbReference type="EC" id="5.4.99.12"/>
    </reaction>
</comment>
<evidence type="ECO:0000313" key="6">
    <source>
        <dbReference type="EMBL" id="OBA24598.1"/>
    </source>
</evidence>
<dbReference type="OrthoDB" id="25767at2759"/>
<dbReference type="InterPro" id="IPR020095">
    <property type="entry name" value="PsdUridine_synth_TruA_C"/>
</dbReference>
<proteinExistence type="inferred from homology"/>
<dbReference type="PANTHER" id="PTHR11142:SF5">
    <property type="entry name" value="TRNA PSEUDOURIDINE(38_39) SYNTHASE"/>
    <property type="match status" value="1"/>
</dbReference>
<dbReference type="NCBIfam" id="TIGR00071">
    <property type="entry name" value="hisT_truA"/>
    <property type="match status" value="1"/>
</dbReference>
<dbReference type="GO" id="GO:0005737">
    <property type="term" value="C:cytoplasm"/>
    <property type="evidence" value="ECO:0007669"/>
    <property type="project" value="TreeGrafter"/>
</dbReference>
<protein>
    <recommendedName>
        <fullName evidence="4">tRNA pseudouridine synthase</fullName>
        <ecNumber evidence="4">5.4.99.12</ecNumber>
    </recommendedName>
</protein>
<organism evidence="6 7">
    <name type="scientific">Hanseniaspora valbyensis NRRL Y-1626</name>
    <dbReference type="NCBI Taxonomy" id="766949"/>
    <lineage>
        <taxon>Eukaryota</taxon>
        <taxon>Fungi</taxon>
        <taxon>Dikarya</taxon>
        <taxon>Ascomycota</taxon>
        <taxon>Saccharomycotina</taxon>
        <taxon>Saccharomycetes</taxon>
        <taxon>Saccharomycodales</taxon>
        <taxon>Saccharomycodaceae</taxon>
        <taxon>Hanseniaspora</taxon>
    </lineage>
</organism>
<sequence>SIDYTKWDKDQLINKIKQLENPSSTTPTSTELKPFSYLTRKVTLKFSYLGYNYCGLAYQATDSPLPTVEETIFKTMVRVRLMDKYDPETLTKLNFSRCGRTDRGVSAMNQVMCLDLRSKFKTQEEIENRDNDINEINYIKLLNSALPEDIWIHSVSLNCGPDFDARFSCKYRHYRYYFKLEPHMDLAAMKEGCKNYVGEDKDFRNFCKVDGSKQISNYKRTMFHCDIIPVNLQENVYCLDLKGTAFLWHQVRCMMAVLLIIGEGQEKPNIINRLMDVEGEFPTRPDYNMADDAPLVLYDCVYKNEEEIKWLQNDDFKDNSYMALVKRASNKTVYSLYYENLIKLEMSKNLIKFNSNPTINFSEKGEGIRQVSFDKEKFGSNFINHGDGIHKRCKQIIPLDKRIRLRSFKDTNDKWKQKK</sequence>
<keyword evidence="7" id="KW-1185">Reference proteome</keyword>
<dbReference type="InterPro" id="IPR020103">
    <property type="entry name" value="PsdUridine_synth_cat_dom_sf"/>
</dbReference>
<feature type="non-terminal residue" evidence="6">
    <location>
        <position position="419"/>
    </location>
</feature>
<dbReference type="Gene3D" id="3.30.70.660">
    <property type="entry name" value="Pseudouridine synthase I, catalytic domain, C-terminal subdomain"/>
    <property type="match status" value="1"/>
</dbReference>
<dbReference type="InterPro" id="IPR001406">
    <property type="entry name" value="PsdUridine_synth_TruA"/>
</dbReference>
<keyword evidence="3 4" id="KW-0413">Isomerase</keyword>
<evidence type="ECO:0000313" key="7">
    <source>
        <dbReference type="Proteomes" id="UP000092321"/>
    </source>
</evidence>
<dbReference type="AlphaFoldDB" id="A0A1B7T7A6"/>
<dbReference type="InterPro" id="IPR020097">
    <property type="entry name" value="PsdUridine_synth_TruA_a/b_dom"/>
</dbReference>
<feature type="domain" description="Pseudouridine synthase I TruA alpha/beta" evidence="5">
    <location>
        <begin position="193"/>
        <end position="302"/>
    </location>
</feature>
<evidence type="ECO:0000256" key="1">
    <source>
        <dbReference type="ARBA" id="ARBA00009375"/>
    </source>
</evidence>
<gene>
    <name evidence="6" type="ORF">HANVADRAFT_16318</name>
</gene>
<dbReference type="GO" id="GO:1990481">
    <property type="term" value="P:mRNA pseudouridine synthesis"/>
    <property type="evidence" value="ECO:0007669"/>
    <property type="project" value="TreeGrafter"/>
</dbReference>
<dbReference type="Proteomes" id="UP000092321">
    <property type="component" value="Unassembled WGS sequence"/>
</dbReference>
<dbReference type="GO" id="GO:0031119">
    <property type="term" value="P:tRNA pseudouridine synthesis"/>
    <property type="evidence" value="ECO:0007669"/>
    <property type="project" value="TreeGrafter"/>
</dbReference>
<evidence type="ECO:0000256" key="3">
    <source>
        <dbReference type="ARBA" id="ARBA00023235"/>
    </source>
</evidence>
<evidence type="ECO:0000256" key="4">
    <source>
        <dbReference type="RuleBase" id="RU003792"/>
    </source>
</evidence>
<dbReference type="EMBL" id="LXPE01000551">
    <property type="protein sequence ID" value="OBA24598.1"/>
    <property type="molecule type" value="Genomic_DNA"/>
</dbReference>
<comment type="similarity">
    <text evidence="1 4">Belongs to the tRNA pseudouridine synthase TruA family.</text>
</comment>
<accession>A0A1B7T7A6</accession>
<dbReference type="GO" id="GO:0003723">
    <property type="term" value="F:RNA binding"/>
    <property type="evidence" value="ECO:0007669"/>
    <property type="project" value="InterPro"/>
</dbReference>
<evidence type="ECO:0000256" key="2">
    <source>
        <dbReference type="ARBA" id="ARBA00022694"/>
    </source>
</evidence>
<reference evidence="7" key="1">
    <citation type="journal article" date="2016" name="Proc. Natl. Acad. Sci. U.S.A.">
        <title>Comparative genomics of biotechnologically important yeasts.</title>
        <authorList>
            <person name="Riley R."/>
            <person name="Haridas S."/>
            <person name="Wolfe K.H."/>
            <person name="Lopes M.R."/>
            <person name="Hittinger C.T."/>
            <person name="Goeker M."/>
            <person name="Salamov A.A."/>
            <person name="Wisecaver J.H."/>
            <person name="Long T.M."/>
            <person name="Calvey C.H."/>
            <person name="Aerts A.L."/>
            <person name="Barry K.W."/>
            <person name="Choi C."/>
            <person name="Clum A."/>
            <person name="Coughlan A.Y."/>
            <person name="Deshpande S."/>
            <person name="Douglass A.P."/>
            <person name="Hanson S.J."/>
            <person name="Klenk H.-P."/>
            <person name="LaButti K.M."/>
            <person name="Lapidus A."/>
            <person name="Lindquist E.A."/>
            <person name="Lipzen A.M."/>
            <person name="Meier-Kolthoff J.P."/>
            <person name="Ohm R.A."/>
            <person name="Otillar R.P."/>
            <person name="Pangilinan J.L."/>
            <person name="Peng Y."/>
            <person name="Rokas A."/>
            <person name="Rosa C.A."/>
            <person name="Scheuner C."/>
            <person name="Sibirny A.A."/>
            <person name="Slot J.C."/>
            <person name="Stielow J.B."/>
            <person name="Sun H."/>
            <person name="Kurtzman C.P."/>
            <person name="Blackwell M."/>
            <person name="Grigoriev I.V."/>
            <person name="Jeffries T.W."/>
        </authorList>
    </citation>
    <scope>NUCLEOTIDE SEQUENCE [LARGE SCALE GENOMIC DNA]</scope>
    <source>
        <strain evidence="7">NRRL Y-1626</strain>
    </source>
</reference>
<name>A0A1B7T7A6_9ASCO</name>
<keyword evidence="2 4" id="KW-0819">tRNA processing</keyword>
<dbReference type="GO" id="GO:0160147">
    <property type="term" value="F:tRNA pseudouridine(38-40) synthase activity"/>
    <property type="evidence" value="ECO:0007669"/>
    <property type="project" value="UniProtKB-EC"/>
</dbReference>
<dbReference type="GO" id="GO:0005634">
    <property type="term" value="C:nucleus"/>
    <property type="evidence" value="ECO:0007669"/>
    <property type="project" value="TreeGrafter"/>
</dbReference>
<dbReference type="Pfam" id="PF01416">
    <property type="entry name" value="PseudoU_synth_1"/>
    <property type="match status" value="1"/>
</dbReference>
<dbReference type="InterPro" id="IPR020094">
    <property type="entry name" value="TruA/RsuA/RluB/E/F_N"/>
</dbReference>
<comment type="caution">
    <text evidence="6">The sequence shown here is derived from an EMBL/GenBank/DDBJ whole genome shotgun (WGS) entry which is preliminary data.</text>
</comment>
<dbReference type="SUPFAM" id="SSF55120">
    <property type="entry name" value="Pseudouridine synthase"/>
    <property type="match status" value="1"/>
</dbReference>